<dbReference type="PROSITE" id="PS01129">
    <property type="entry name" value="PSI_RLU"/>
    <property type="match status" value="1"/>
</dbReference>
<dbReference type="GO" id="GO:0003723">
    <property type="term" value="F:RNA binding"/>
    <property type="evidence" value="ECO:0007669"/>
    <property type="project" value="InterPro"/>
</dbReference>
<name>A0A318JKL5_9BURK</name>
<proteinExistence type="predicted"/>
<evidence type="ECO:0000313" key="3">
    <source>
        <dbReference type="Proteomes" id="UP000247792"/>
    </source>
</evidence>
<organism evidence="2 3">
    <name type="scientific">Undibacterium pigrum</name>
    <dbReference type="NCBI Taxonomy" id="401470"/>
    <lineage>
        <taxon>Bacteria</taxon>
        <taxon>Pseudomonadati</taxon>
        <taxon>Pseudomonadota</taxon>
        <taxon>Betaproteobacteria</taxon>
        <taxon>Burkholderiales</taxon>
        <taxon>Oxalobacteraceae</taxon>
        <taxon>Undibacterium</taxon>
    </lineage>
</organism>
<sequence length="300" mass="34469">MQVQPPLSLPLPVRDGIAPSYIWIPEGHWDNVFSFLQDHFPDVSASTWLARLDKHEVVDQHGKVLLADSAVKRGMCIYYYREIENETPIPFHEEILFQDEHLLVVDKPHFLPVIPSGRFLQETLLVRLKKNTGLMDLTPIHRLDRETAGVMLFSHNPSTRGQYQSMFQRKSMAKTYHAVARHLPELVFPLRHCSRMEEAEKFFVMREVAGMANSETLVDIKERRGEYSLYQLQPVTGRKHQLRLHMSSLGAPIVNDAFYPVALPCKADDFSAPLQLLAKSICFDDPITGAKRYFESKKSL</sequence>
<dbReference type="RefSeq" id="WP_211324158.1">
    <property type="nucleotide sequence ID" value="NZ_QJKB01000001.1"/>
</dbReference>
<dbReference type="GO" id="GO:0009982">
    <property type="term" value="F:pseudouridine synthase activity"/>
    <property type="evidence" value="ECO:0007669"/>
    <property type="project" value="InterPro"/>
</dbReference>
<comment type="caution">
    <text evidence="2">The sequence shown here is derived from an EMBL/GenBank/DDBJ whole genome shotgun (WGS) entry which is preliminary data.</text>
</comment>
<dbReference type="SUPFAM" id="SSF55120">
    <property type="entry name" value="Pseudouridine synthase"/>
    <property type="match status" value="1"/>
</dbReference>
<keyword evidence="3" id="KW-1185">Reference proteome</keyword>
<dbReference type="Gene3D" id="3.30.2350.10">
    <property type="entry name" value="Pseudouridine synthase"/>
    <property type="match status" value="1"/>
</dbReference>
<dbReference type="AlphaFoldDB" id="A0A318JKL5"/>
<dbReference type="InterPro" id="IPR006145">
    <property type="entry name" value="PsdUridine_synth_RsuA/RluA"/>
</dbReference>
<dbReference type="GO" id="GO:0000455">
    <property type="term" value="P:enzyme-directed rRNA pseudouridine synthesis"/>
    <property type="evidence" value="ECO:0007669"/>
    <property type="project" value="TreeGrafter"/>
</dbReference>
<dbReference type="GO" id="GO:0140098">
    <property type="term" value="F:catalytic activity, acting on RNA"/>
    <property type="evidence" value="ECO:0007669"/>
    <property type="project" value="UniProtKB-ARBA"/>
</dbReference>
<dbReference type="EMBL" id="QJKB01000001">
    <property type="protein sequence ID" value="PXX47672.1"/>
    <property type="molecule type" value="Genomic_DNA"/>
</dbReference>
<dbReference type="InterPro" id="IPR020103">
    <property type="entry name" value="PsdUridine_synth_cat_dom_sf"/>
</dbReference>
<dbReference type="InterPro" id="IPR006224">
    <property type="entry name" value="PsdUridine_synth_RluA-like_CS"/>
</dbReference>
<evidence type="ECO:0000259" key="1">
    <source>
        <dbReference type="Pfam" id="PF00849"/>
    </source>
</evidence>
<dbReference type="PANTHER" id="PTHR21600:SF84">
    <property type="entry name" value="PSEUDOURIDINE SYNTHASE RSUA_RLUA-LIKE DOMAIN-CONTAINING PROTEIN"/>
    <property type="match status" value="1"/>
</dbReference>
<gene>
    <name evidence="2" type="ORF">DFR42_1011267</name>
</gene>
<accession>A0A318JKL5</accession>
<evidence type="ECO:0000313" key="2">
    <source>
        <dbReference type="EMBL" id="PXX47672.1"/>
    </source>
</evidence>
<dbReference type="InterPro" id="IPR050188">
    <property type="entry name" value="RluA_PseudoU_synthase"/>
</dbReference>
<feature type="domain" description="Pseudouridine synthase RsuA/RluA-like" evidence="1">
    <location>
        <begin position="101"/>
        <end position="248"/>
    </location>
</feature>
<dbReference type="PANTHER" id="PTHR21600">
    <property type="entry name" value="MITOCHONDRIAL RNA PSEUDOURIDINE SYNTHASE"/>
    <property type="match status" value="1"/>
</dbReference>
<dbReference type="Pfam" id="PF00849">
    <property type="entry name" value="PseudoU_synth_2"/>
    <property type="match status" value="1"/>
</dbReference>
<reference evidence="2 3" key="1">
    <citation type="submission" date="2018-05" db="EMBL/GenBank/DDBJ databases">
        <title>Genomic Encyclopedia of Type Strains, Phase IV (KMG-IV): sequencing the most valuable type-strain genomes for metagenomic binning, comparative biology and taxonomic classification.</title>
        <authorList>
            <person name="Goeker M."/>
        </authorList>
    </citation>
    <scope>NUCLEOTIDE SEQUENCE [LARGE SCALE GENOMIC DNA]</scope>
    <source>
        <strain evidence="2 3">DSM 19792</strain>
    </source>
</reference>
<dbReference type="Proteomes" id="UP000247792">
    <property type="component" value="Unassembled WGS sequence"/>
</dbReference>
<protein>
    <submittedName>
        <fullName evidence="2">RluA family pseudouridine synthase</fullName>
    </submittedName>
</protein>